<evidence type="ECO:0000313" key="3">
    <source>
        <dbReference type="EMBL" id="GJE93518.1"/>
    </source>
</evidence>
<dbReference type="Proteomes" id="UP000703269">
    <property type="component" value="Unassembled WGS sequence"/>
</dbReference>
<organism evidence="3 4">
    <name type="scientific">Phanerochaete sordida</name>
    <dbReference type="NCBI Taxonomy" id="48140"/>
    <lineage>
        <taxon>Eukaryota</taxon>
        <taxon>Fungi</taxon>
        <taxon>Dikarya</taxon>
        <taxon>Basidiomycota</taxon>
        <taxon>Agaricomycotina</taxon>
        <taxon>Agaricomycetes</taxon>
        <taxon>Polyporales</taxon>
        <taxon>Phanerochaetaceae</taxon>
        <taxon>Phanerochaete</taxon>
    </lineage>
</organism>
<feature type="region of interest" description="Disordered" evidence="1">
    <location>
        <begin position="160"/>
        <end position="186"/>
    </location>
</feature>
<evidence type="ECO:0000256" key="1">
    <source>
        <dbReference type="SAM" id="MobiDB-lite"/>
    </source>
</evidence>
<feature type="compositionally biased region" description="Basic residues" evidence="1">
    <location>
        <begin position="160"/>
        <end position="174"/>
    </location>
</feature>
<evidence type="ECO:0000256" key="2">
    <source>
        <dbReference type="SAM" id="SignalP"/>
    </source>
</evidence>
<feature type="chain" id="PRO_5040229451" evidence="2">
    <location>
        <begin position="21"/>
        <end position="186"/>
    </location>
</feature>
<feature type="region of interest" description="Disordered" evidence="1">
    <location>
        <begin position="31"/>
        <end position="52"/>
    </location>
</feature>
<comment type="caution">
    <text evidence="3">The sequence shown here is derived from an EMBL/GenBank/DDBJ whole genome shotgun (WGS) entry which is preliminary data.</text>
</comment>
<sequence>MARSLLSLTALVAFLALSSAAQSAIPGRVVSTPSTAASSSASSSAPASPTRSAMAYEGAPGVDFALLTALWADKRRDSMPTASAIPTVARRDSPLAGLVTEAQALVTPTGTALISGPSGVVGADGQFHPIGWHVGAPFIGAPQIDLSSVQWESLWQNQRRARREVRRSRTRAVARARPGQGAREDS</sequence>
<protein>
    <submittedName>
        <fullName evidence="3">Uncharacterized protein</fullName>
    </submittedName>
</protein>
<dbReference type="EMBL" id="BPQB01000033">
    <property type="protein sequence ID" value="GJE93518.1"/>
    <property type="molecule type" value="Genomic_DNA"/>
</dbReference>
<proteinExistence type="predicted"/>
<accession>A0A9P3GEN9</accession>
<feature type="signal peptide" evidence="2">
    <location>
        <begin position="1"/>
        <end position="20"/>
    </location>
</feature>
<evidence type="ECO:0000313" key="4">
    <source>
        <dbReference type="Proteomes" id="UP000703269"/>
    </source>
</evidence>
<reference evidence="3 4" key="1">
    <citation type="submission" date="2021-08" db="EMBL/GenBank/DDBJ databases">
        <title>Draft Genome Sequence of Phanerochaete sordida strain YK-624.</title>
        <authorList>
            <person name="Mori T."/>
            <person name="Dohra H."/>
            <person name="Suzuki T."/>
            <person name="Kawagishi H."/>
            <person name="Hirai H."/>
        </authorList>
    </citation>
    <scope>NUCLEOTIDE SEQUENCE [LARGE SCALE GENOMIC DNA]</scope>
    <source>
        <strain evidence="3 4">YK-624</strain>
    </source>
</reference>
<name>A0A9P3GEN9_9APHY</name>
<keyword evidence="4" id="KW-1185">Reference proteome</keyword>
<gene>
    <name evidence="3" type="ORF">PsYK624_096770</name>
</gene>
<keyword evidence="2" id="KW-0732">Signal</keyword>
<dbReference type="AlphaFoldDB" id="A0A9P3GEN9"/>